<dbReference type="AlphaFoldDB" id="A0A8J3MAX7"/>
<comment type="caution">
    <text evidence="1">The sequence shown here is derived from an EMBL/GenBank/DDBJ whole genome shotgun (WGS) entry which is preliminary data.</text>
</comment>
<keyword evidence="2" id="KW-1185">Reference proteome</keyword>
<proteinExistence type="predicted"/>
<gene>
    <name evidence="1" type="ORF">GCM10017056_47330</name>
</gene>
<evidence type="ECO:0000313" key="1">
    <source>
        <dbReference type="EMBL" id="GHF70954.1"/>
    </source>
</evidence>
<name>A0A8J3MAX7_9RHOB</name>
<dbReference type="RefSeq" id="WP_189682611.1">
    <property type="nucleotide sequence ID" value="NZ_BNCJ01000027.1"/>
</dbReference>
<reference evidence="1" key="1">
    <citation type="journal article" date="2014" name="Int. J. Syst. Evol. Microbiol.">
        <title>Complete genome sequence of Corynebacterium casei LMG S-19264T (=DSM 44701T), isolated from a smear-ripened cheese.</title>
        <authorList>
            <consortium name="US DOE Joint Genome Institute (JGI-PGF)"/>
            <person name="Walter F."/>
            <person name="Albersmeier A."/>
            <person name="Kalinowski J."/>
            <person name="Ruckert C."/>
        </authorList>
    </citation>
    <scope>NUCLEOTIDE SEQUENCE</scope>
    <source>
        <strain evidence="1">KCTC 42650</strain>
    </source>
</reference>
<organism evidence="1 2">
    <name type="scientific">Seohaeicola zhoushanensis</name>
    <dbReference type="NCBI Taxonomy" id="1569283"/>
    <lineage>
        <taxon>Bacteria</taxon>
        <taxon>Pseudomonadati</taxon>
        <taxon>Pseudomonadota</taxon>
        <taxon>Alphaproteobacteria</taxon>
        <taxon>Rhodobacterales</taxon>
        <taxon>Roseobacteraceae</taxon>
        <taxon>Seohaeicola</taxon>
    </lineage>
</organism>
<evidence type="ECO:0000313" key="2">
    <source>
        <dbReference type="Proteomes" id="UP000626220"/>
    </source>
</evidence>
<protein>
    <submittedName>
        <fullName evidence="1">Uncharacterized protein</fullName>
    </submittedName>
</protein>
<accession>A0A8J3MAX7</accession>
<sequence length="75" mass="8886">MSRPFDYPPERFWQFSIGAVVSWSRKMQTDGKRQEIGHVVGLDQDAEKLPLIQVRWQDGRTETVTPHYLRTQRDL</sequence>
<dbReference type="Proteomes" id="UP000626220">
    <property type="component" value="Unassembled WGS sequence"/>
</dbReference>
<reference evidence="1" key="2">
    <citation type="submission" date="2020-09" db="EMBL/GenBank/DDBJ databases">
        <authorList>
            <person name="Sun Q."/>
            <person name="Kim S."/>
        </authorList>
    </citation>
    <scope>NUCLEOTIDE SEQUENCE</scope>
    <source>
        <strain evidence="1">KCTC 42650</strain>
    </source>
</reference>
<dbReference type="EMBL" id="BNCJ01000027">
    <property type="protein sequence ID" value="GHF70954.1"/>
    <property type="molecule type" value="Genomic_DNA"/>
</dbReference>